<name>A0AAV5X2E2_9BILA</name>
<dbReference type="EMBL" id="BTSY01000002">
    <property type="protein sequence ID" value="GMT15900.1"/>
    <property type="molecule type" value="Genomic_DNA"/>
</dbReference>
<dbReference type="EMBL" id="BTSY01000002">
    <property type="protein sequence ID" value="GMT13925.1"/>
    <property type="molecule type" value="Genomic_DNA"/>
</dbReference>
<evidence type="ECO:0000313" key="1">
    <source>
        <dbReference type="EMBL" id="GMT13808.1"/>
    </source>
</evidence>
<organism evidence="8 9">
    <name type="scientific">Pristionchus fissidentatus</name>
    <dbReference type="NCBI Taxonomy" id="1538716"/>
    <lineage>
        <taxon>Eukaryota</taxon>
        <taxon>Metazoa</taxon>
        <taxon>Ecdysozoa</taxon>
        <taxon>Nematoda</taxon>
        <taxon>Chromadorea</taxon>
        <taxon>Rhabditida</taxon>
        <taxon>Rhabditina</taxon>
        <taxon>Diplogasteromorpha</taxon>
        <taxon>Diplogasteroidea</taxon>
        <taxon>Neodiplogasteridae</taxon>
        <taxon>Pristionchus</taxon>
    </lineage>
</organism>
<keyword evidence="9" id="KW-1185">Reference proteome</keyword>
<evidence type="ECO:0000313" key="4">
    <source>
        <dbReference type="EMBL" id="GMT15900.1"/>
    </source>
</evidence>
<dbReference type="EMBL" id="BTSY01000005">
    <property type="protein sequence ID" value="GMT30100.1"/>
    <property type="molecule type" value="Genomic_DNA"/>
</dbReference>
<dbReference type="EMBL" id="BTSY01000205">
    <property type="protein sequence ID" value="GMT37637.1"/>
    <property type="molecule type" value="Genomic_DNA"/>
</dbReference>
<sequence>DHLINATPSATHYRTLRDGDAFREAEALLKQGEKLLPIYVYFDDATPASSLGFKSTNYQMAYFHLSIAGLPSHLSAPLRFKHPLAIAHSKDVT</sequence>
<dbReference type="EMBL" id="BTSY01000002">
    <property type="protein sequence ID" value="GMT13808.1"/>
    <property type="molecule type" value="Genomic_DNA"/>
</dbReference>
<proteinExistence type="predicted"/>
<dbReference type="Proteomes" id="UP001432322">
    <property type="component" value="Unassembled WGS sequence"/>
</dbReference>
<evidence type="ECO:0000313" key="6">
    <source>
        <dbReference type="EMBL" id="GMT30155.1"/>
    </source>
</evidence>
<comment type="caution">
    <text evidence="8">The sequence shown here is derived from an EMBL/GenBank/DDBJ whole genome shotgun (WGS) entry which is preliminary data.</text>
</comment>
<reference evidence="8" key="1">
    <citation type="submission" date="2023-10" db="EMBL/GenBank/DDBJ databases">
        <title>Genome assembly of Pristionchus species.</title>
        <authorList>
            <person name="Yoshida K."/>
            <person name="Sommer R.J."/>
        </authorList>
    </citation>
    <scope>NUCLEOTIDE SEQUENCE</scope>
    <source>
        <strain evidence="8">RS5133</strain>
    </source>
</reference>
<dbReference type="EMBL" id="BTSY01000005">
    <property type="protein sequence ID" value="GMT30155.1"/>
    <property type="molecule type" value="Genomic_DNA"/>
</dbReference>
<gene>
    <name evidence="5" type="ORF">PFISCL1PPCAC_21397</name>
    <name evidence="6" type="ORF">PFISCL1PPCAC_21452</name>
    <name evidence="7" type="ORF">PFISCL1PPCAC_28711</name>
    <name evidence="8" type="ORF">PFISCL1PPCAC_28934</name>
    <name evidence="1" type="ORF">PFISCL1PPCAC_5105</name>
    <name evidence="2" type="ORF">PFISCL1PPCAC_5110</name>
    <name evidence="3" type="ORF">PFISCL1PPCAC_5222</name>
    <name evidence="4" type="ORF">PFISCL1PPCAC_7197</name>
</gene>
<evidence type="ECO:0000313" key="3">
    <source>
        <dbReference type="EMBL" id="GMT13925.1"/>
    </source>
</evidence>
<dbReference type="AlphaFoldDB" id="A0AAV5X2E2"/>
<feature type="non-terminal residue" evidence="8">
    <location>
        <position position="93"/>
    </location>
</feature>
<evidence type="ECO:0000313" key="2">
    <source>
        <dbReference type="EMBL" id="GMT13813.1"/>
    </source>
</evidence>
<evidence type="ECO:0000313" key="5">
    <source>
        <dbReference type="EMBL" id="GMT30100.1"/>
    </source>
</evidence>
<protein>
    <submittedName>
        <fullName evidence="8">Uncharacterized protein</fullName>
    </submittedName>
</protein>
<evidence type="ECO:0000313" key="9">
    <source>
        <dbReference type="Proteomes" id="UP001432322"/>
    </source>
</evidence>
<evidence type="ECO:0000313" key="8">
    <source>
        <dbReference type="EMBL" id="GMT37637.1"/>
    </source>
</evidence>
<accession>A0AAV5X2E2</accession>
<feature type="non-terminal residue" evidence="8">
    <location>
        <position position="1"/>
    </location>
</feature>
<dbReference type="EMBL" id="BTSY01000002">
    <property type="protein sequence ID" value="GMT13813.1"/>
    <property type="molecule type" value="Genomic_DNA"/>
</dbReference>
<evidence type="ECO:0000313" key="7">
    <source>
        <dbReference type="EMBL" id="GMT37414.1"/>
    </source>
</evidence>
<dbReference type="EMBL" id="BTSY01000127">
    <property type="protein sequence ID" value="GMT37414.1"/>
    <property type="molecule type" value="Genomic_DNA"/>
</dbReference>